<evidence type="ECO:0000256" key="2">
    <source>
        <dbReference type="ARBA" id="ARBA00008183"/>
    </source>
</evidence>
<dbReference type="GO" id="GO:0051537">
    <property type="term" value="F:2 iron, 2 sulfur cluster binding"/>
    <property type="evidence" value="ECO:0007669"/>
    <property type="project" value="TreeGrafter"/>
</dbReference>
<keyword evidence="4" id="KW-0409">Iron storage</keyword>
<keyword evidence="7" id="KW-0809">Transit peptide</keyword>
<evidence type="ECO:0000256" key="8">
    <source>
        <dbReference type="ARBA" id="ARBA00023002"/>
    </source>
</evidence>
<keyword evidence="9" id="KW-0408">Iron</keyword>
<dbReference type="InterPro" id="IPR020895">
    <property type="entry name" value="Frataxin_CS"/>
</dbReference>
<evidence type="ECO:0000256" key="6">
    <source>
        <dbReference type="ARBA" id="ARBA00022496"/>
    </source>
</evidence>
<dbReference type="Pfam" id="PF01491">
    <property type="entry name" value="Frataxin_Cyay"/>
    <property type="match status" value="1"/>
</dbReference>
<evidence type="ECO:0000256" key="11">
    <source>
        <dbReference type="ARBA" id="ARBA00023128"/>
    </source>
</evidence>
<reference evidence="14" key="2">
    <citation type="submission" date="2010-05" db="EMBL/GenBank/DDBJ databases">
        <title>The Genome Sequence of Magnaporthe poae strain ATCC 64411.</title>
        <authorList>
            <consortium name="The Broad Institute Genome Sequencing Platform"/>
            <consortium name="Broad Institute Genome Sequencing Center for Infectious Disease"/>
            <person name="Ma L.-J."/>
            <person name="Dead R."/>
            <person name="Young S."/>
            <person name="Zeng Q."/>
            <person name="Koehrsen M."/>
            <person name="Alvarado L."/>
            <person name="Berlin A."/>
            <person name="Chapman S.B."/>
            <person name="Chen Z."/>
            <person name="Freedman E."/>
            <person name="Gellesch M."/>
            <person name="Goldberg J."/>
            <person name="Griggs A."/>
            <person name="Gujja S."/>
            <person name="Heilman E.R."/>
            <person name="Heiman D."/>
            <person name="Hepburn T."/>
            <person name="Howarth C."/>
            <person name="Jen D."/>
            <person name="Larson L."/>
            <person name="Mehta T."/>
            <person name="Neiman D."/>
            <person name="Pearson M."/>
            <person name="Roberts A."/>
            <person name="Saif S."/>
            <person name="Shea T."/>
            <person name="Shenoy N."/>
            <person name="Sisk P."/>
            <person name="Stolte C."/>
            <person name="Sykes S."/>
            <person name="Walk T."/>
            <person name="White J."/>
            <person name="Yandava C."/>
            <person name="Haas B."/>
            <person name="Nusbaum C."/>
            <person name="Birren B."/>
        </authorList>
    </citation>
    <scope>NUCLEOTIDE SEQUENCE</scope>
    <source>
        <strain evidence="14">ATCC 64411</strain>
    </source>
</reference>
<dbReference type="GO" id="GO:0034986">
    <property type="term" value="F:iron chaperone activity"/>
    <property type="evidence" value="ECO:0007669"/>
    <property type="project" value="TreeGrafter"/>
</dbReference>
<keyword evidence="8" id="KW-0560">Oxidoreductase</keyword>
<dbReference type="AlphaFoldDB" id="A0A0C4EBI7"/>
<keyword evidence="11" id="KW-0496">Mitochondrion</keyword>
<reference evidence="15" key="4">
    <citation type="journal article" date="2015" name="G3 (Bethesda)">
        <title>Genome sequences of three phytopathogenic species of the Magnaporthaceae family of fungi.</title>
        <authorList>
            <person name="Okagaki L.H."/>
            <person name="Nunes C.C."/>
            <person name="Sailsbery J."/>
            <person name="Clay B."/>
            <person name="Brown D."/>
            <person name="John T."/>
            <person name="Oh Y."/>
            <person name="Young N."/>
            <person name="Fitzgerald M."/>
            <person name="Haas B.J."/>
            <person name="Zeng Q."/>
            <person name="Young S."/>
            <person name="Adiconis X."/>
            <person name="Fan L."/>
            <person name="Levin J.Z."/>
            <person name="Mitchell T.K."/>
            <person name="Okubara P.A."/>
            <person name="Farman M.L."/>
            <person name="Kohn L.M."/>
            <person name="Birren B."/>
            <person name="Ma L.-J."/>
            <person name="Dean R.A."/>
        </authorList>
    </citation>
    <scope>NUCLEOTIDE SEQUENCE</scope>
    <source>
        <strain evidence="15">ATCC 64411 / 73-15</strain>
    </source>
</reference>
<reference evidence="14" key="3">
    <citation type="submission" date="2011-03" db="EMBL/GenBank/DDBJ databases">
        <title>Annotation of Magnaporthe poae ATCC 64411.</title>
        <authorList>
            <person name="Ma L.-J."/>
            <person name="Dead R."/>
            <person name="Young S.K."/>
            <person name="Zeng Q."/>
            <person name="Gargeya S."/>
            <person name="Fitzgerald M."/>
            <person name="Haas B."/>
            <person name="Abouelleil A."/>
            <person name="Alvarado L."/>
            <person name="Arachchi H.M."/>
            <person name="Berlin A."/>
            <person name="Brown A."/>
            <person name="Chapman S.B."/>
            <person name="Chen Z."/>
            <person name="Dunbar C."/>
            <person name="Freedman E."/>
            <person name="Gearin G."/>
            <person name="Gellesch M."/>
            <person name="Goldberg J."/>
            <person name="Griggs A."/>
            <person name="Gujja S."/>
            <person name="Heiman D."/>
            <person name="Howarth C."/>
            <person name="Larson L."/>
            <person name="Lui A."/>
            <person name="MacDonald P.J.P."/>
            <person name="Mehta T."/>
            <person name="Montmayeur A."/>
            <person name="Murphy C."/>
            <person name="Neiman D."/>
            <person name="Pearson M."/>
            <person name="Priest M."/>
            <person name="Roberts A."/>
            <person name="Saif S."/>
            <person name="Shea T."/>
            <person name="Shenoy N."/>
            <person name="Sisk P."/>
            <person name="Stolte C."/>
            <person name="Sykes S."/>
            <person name="Yandava C."/>
            <person name="Wortman J."/>
            <person name="Nusbaum C."/>
            <person name="Birren B."/>
        </authorList>
    </citation>
    <scope>NUCLEOTIDE SEQUENCE</scope>
    <source>
        <strain evidence="14">ATCC 64411</strain>
    </source>
</reference>
<evidence type="ECO:0000256" key="5">
    <source>
        <dbReference type="ARBA" id="ARBA00022448"/>
    </source>
</evidence>
<evidence type="ECO:0000256" key="1">
    <source>
        <dbReference type="ARBA" id="ARBA00004173"/>
    </source>
</evidence>
<evidence type="ECO:0000256" key="13">
    <source>
        <dbReference type="SAM" id="MobiDB-lite"/>
    </source>
</evidence>
<dbReference type="InterPro" id="IPR036524">
    <property type="entry name" value="Frataxin/CyaY_sf"/>
</dbReference>
<accession>A0A0C4EBI7</accession>
<dbReference type="GO" id="GO:0004322">
    <property type="term" value="F:ferroxidase activity"/>
    <property type="evidence" value="ECO:0007669"/>
    <property type="project" value="UniProtKB-EC"/>
</dbReference>
<dbReference type="FunFam" id="3.30.920.10:FF:000004">
    <property type="entry name" value="Mitochondrial chaperone Frataxin"/>
    <property type="match status" value="1"/>
</dbReference>
<dbReference type="VEuPathDB" id="FungiDB:MAPG_10036"/>
<evidence type="ECO:0000256" key="3">
    <source>
        <dbReference type="ARBA" id="ARBA00013107"/>
    </source>
</evidence>
<protein>
    <recommendedName>
        <fullName evidence="3">ferroxidase</fullName>
        <ecNumber evidence="3">1.16.3.1</ecNumber>
    </recommendedName>
</protein>
<feature type="compositionally biased region" description="Polar residues" evidence="13">
    <location>
        <begin position="59"/>
        <end position="72"/>
    </location>
</feature>
<dbReference type="PROSITE" id="PS01344">
    <property type="entry name" value="FRATAXIN_1"/>
    <property type="match status" value="1"/>
</dbReference>
<dbReference type="PANTHER" id="PTHR16821">
    <property type="entry name" value="FRATAXIN"/>
    <property type="match status" value="1"/>
</dbReference>
<feature type="compositionally biased region" description="Low complexity" evidence="13">
    <location>
        <begin position="30"/>
        <end position="53"/>
    </location>
</feature>
<comment type="subcellular location">
    <subcellularLocation>
        <location evidence="1">Mitochondrion</location>
    </subcellularLocation>
</comment>
<dbReference type="OMA" id="YSEHYFN"/>
<proteinExistence type="inferred from homology"/>
<dbReference type="Gene3D" id="3.30.920.10">
    <property type="entry name" value="Frataxin/CyaY"/>
    <property type="match status" value="1"/>
</dbReference>
<dbReference type="GO" id="GO:0005739">
    <property type="term" value="C:mitochondrion"/>
    <property type="evidence" value="ECO:0007669"/>
    <property type="project" value="UniProtKB-SubCell"/>
</dbReference>
<evidence type="ECO:0000313" key="14">
    <source>
        <dbReference type="EMBL" id="KLU91518.1"/>
    </source>
</evidence>
<dbReference type="EnsemblFungi" id="MAPG_10036T0">
    <property type="protein sequence ID" value="MAPG_10036T0"/>
    <property type="gene ID" value="MAPG_10036"/>
</dbReference>
<evidence type="ECO:0000256" key="7">
    <source>
        <dbReference type="ARBA" id="ARBA00022946"/>
    </source>
</evidence>
<dbReference type="EMBL" id="GL876977">
    <property type="protein sequence ID" value="KLU91518.1"/>
    <property type="molecule type" value="Genomic_DNA"/>
</dbReference>
<evidence type="ECO:0000256" key="4">
    <source>
        <dbReference type="ARBA" id="ARBA00022434"/>
    </source>
</evidence>
<evidence type="ECO:0000313" key="16">
    <source>
        <dbReference type="Proteomes" id="UP000011715"/>
    </source>
</evidence>
<keyword evidence="10" id="KW-0406">Ion transport</keyword>
<dbReference type="SMART" id="SM01219">
    <property type="entry name" value="Frataxin_Cyay"/>
    <property type="match status" value="1"/>
</dbReference>
<comment type="catalytic activity">
    <reaction evidence="12">
        <text>4 Fe(2+) + O2 + 4 H(+) = 4 Fe(3+) + 2 H2O</text>
        <dbReference type="Rhea" id="RHEA:11148"/>
        <dbReference type="ChEBI" id="CHEBI:15377"/>
        <dbReference type="ChEBI" id="CHEBI:15378"/>
        <dbReference type="ChEBI" id="CHEBI:15379"/>
        <dbReference type="ChEBI" id="CHEBI:29033"/>
        <dbReference type="ChEBI" id="CHEBI:29034"/>
        <dbReference type="EC" id="1.16.3.1"/>
    </reaction>
</comment>
<feature type="region of interest" description="Disordered" evidence="13">
    <location>
        <begin position="30"/>
        <end position="87"/>
    </location>
</feature>
<dbReference type="GO" id="GO:0016226">
    <property type="term" value="P:iron-sulfur cluster assembly"/>
    <property type="evidence" value="ECO:0007669"/>
    <property type="project" value="InterPro"/>
</dbReference>
<dbReference type="SUPFAM" id="SSF55387">
    <property type="entry name" value="Frataxin/Nqo15-like"/>
    <property type="match status" value="1"/>
</dbReference>
<keyword evidence="16" id="KW-1185">Reference proteome</keyword>
<reference evidence="16" key="1">
    <citation type="submission" date="2010-05" db="EMBL/GenBank/DDBJ databases">
        <title>The genome sequence of Magnaporthe poae strain ATCC 64411.</title>
        <authorList>
            <person name="Ma L.-J."/>
            <person name="Dead R."/>
            <person name="Young S."/>
            <person name="Zeng Q."/>
            <person name="Koehrsen M."/>
            <person name="Alvarado L."/>
            <person name="Berlin A."/>
            <person name="Chapman S.B."/>
            <person name="Chen Z."/>
            <person name="Freedman E."/>
            <person name="Gellesch M."/>
            <person name="Goldberg J."/>
            <person name="Griggs A."/>
            <person name="Gujja S."/>
            <person name="Heilman E.R."/>
            <person name="Heiman D."/>
            <person name="Hepburn T."/>
            <person name="Howarth C."/>
            <person name="Jen D."/>
            <person name="Larson L."/>
            <person name="Mehta T."/>
            <person name="Neiman D."/>
            <person name="Pearson M."/>
            <person name="Roberts A."/>
            <person name="Saif S."/>
            <person name="Shea T."/>
            <person name="Shenoy N."/>
            <person name="Sisk P."/>
            <person name="Stolte C."/>
            <person name="Sykes S."/>
            <person name="Walk T."/>
            <person name="White J."/>
            <person name="Yandava C."/>
            <person name="Haas B."/>
            <person name="Nusbaum C."/>
            <person name="Birren B."/>
        </authorList>
    </citation>
    <scope>NUCLEOTIDE SEQUENCE [LARGE SCALE GENOMIC DNA]</scope>
    <source>
        <strain evidence="16">ATCC 64411 / 73-15</strain>
    </source>
</reference>
<evidence type="ECO:0000313" key="15">
    <source>
        <dbReference type="EnsemblFungi" id="MAPG_10036T0"/>
    </source>
</evidence>
<dbReference type="OrthoDB" id="1897642at2759"/>
<comment type="similarity">
    <text evidence="2">Belongs to the frataxin family.</text>
</comment>
<sequence>MLGPSNAIARAAARRALLARVPMTMLRPASNAARTATASAKASSPAATATAGAHARRMGTSSRRSQGLSPESENPIPPKISDEDVKAAPVMTAAPLEDAEYHELADEYLENILAKFEDLQDQRPEVDVEFSAGVLTLTFPPNGTYVINKQPPNKQIWLSSPTTGPKRYDWVIIGDGQGEKEGTASGDWVYLRDGSSLSELIREELNVDVTAA</sequence>
<dbReference type="eggNOG" id="KOG3413">
    <property type="taxonomic scope" value="Eukaryota"/>
</dbReference>
<reference evidence="15" key="5">
    <citation type="submission" date="2015-06" db="UniProtKB">
        <authorList>
            <consortium name="EnsemblFungi"/>
        </authorList>
    </citation>
    <scope>IDENTIFICATION</scope>
    <source>
        <strain evidence="15">ATCC 64411</strain>
    </source>
</reference>
<dbReference type="InterPro" id="IPR002908">
    <property type="entry name" value="Frataxin/CyaY"/>
</dbReference>
<dbReference type="GO" id="GO:0006879">
    <property type="term" value="P:intracellular iron ion homeostasis"/>
    <property type="evidence" value="ECO:0007669"/>
    <property type="project" value="UniProtKB-KW"/>
</dbReference>
<dbReference type="EMBL" id="ADBL01002576">
    <property type="status" value="NOT_ANNOTATED_CDS"/>
    <property type="molecule type" value="Genomic_DNA"/>
</dbReference>
<gene>
    <name evidence="14" type="ORF">MAPG_10036</name>
</gene>
<dbReference type="NCBIfam" id="TIGR03422">
    <property type="entry name" value="mito_frataxin"/>
    <property type="match status" value="1"/>
</dbReference>
<evidence type="ECO:0000256" key="12">
    <source>
        <dbReference type="ARBA" id="ARBA00047990"/>
    </source>
</evidence>
<name>A0A0C4EBI7_MAGP6</name>
<dbReference type="GO" id="GO:0008198">
    <property type="term" value="F:ferrous iron binding"/>
    <property type="evidence" value="ECO:0007669"/>
    <property type="project" value="TreeGrafter"/>
</dbReference>
<dbReference type="STRING" id="644358.A0A0C4EBI7"/>
<keyword evidence="5" id="KW-0813">Transport</keyword>
<dbReference type="PANTHER" id="PTHR16821:SF2">
    <property type="entry name" value="FRATAXIN, MITOCHONDRIAL"/>
    <property type="match status" value="1"/>
</dbReference>
<dbReference type="InterPro" id="IPR017789">
    <property type="entry name" value="Frataxin"/>
</dbReference>
<dbReference type="PROSITE" id="PS50810">
    <property type="entry name" value="FRATAXIN_2"/>
    <property type="match status" value="1"/>
</dbReference>
<dbReference type="Proteomes" id="UP000011715">
    <property type="component" value="Unassembled WGS sequence"/>
</dbReference>
<dbReference type="GO" id="GO:0008199">
    <property type="term" value="F:ferric iron binding"/>
    <property type="evidence" value="ECO:0007669"/>
    <property type="project" value="InterPro"/>
</dbReference>
<evidence type="ECO:0000256" key="10">
    <source>
        <dbReference type="ARBA" id="ARBA00023065"/>
    </source>
</evidence>
<keyword evidence="6" id="KW-0410">Iron transport</keyword>
<evidence type="ECO:0000256" key="9">
    <source>
        <dbReference type="ARBA" id="ARBA00023004"/>
    </source>
</evidence>
<dbReference type="EC" id="1.16.3.1" evidence="3"/>
<organism evidence="15 16">
    <name type="scientific">Magnaporthiopsis poae (strain ATCC 64411 / 73-15)</name>
    <name type="common">Kentucky bluegrass fungus</name>
    <name type="synonym">Magnaporthe poae</name>
    <dbReference type="NCBI Taxonomy" id="644358"/>
    <lineage>
        <taxon>Eukaryota</taxon>
        <taxon>Fungi</taxon>
        <taxon>Dikarya</taxon>
        <taxon>Ascomycota</taxon>
        <taxon>Pezizomycotina</taxon>
        <taxon>Sordariomycetes</taxon>
        <taxon>Sordariomycetidae</taxon>
        <taxon>Magnaporthales</taxon>
        <taxon>Magnaporthaceae</taxon>
        <taxon>Magnaporthiopsis</taxon>
    </lineage>
</organism>
<dbReference type="NCBIfam" id="TIGR03421">
    <property type="entry name" value="FeS_CyaY"/>
    <property type="match status" value="1"/>
</dbReference>
<dbReference type="GO" id="GO:0006826">
    <property type="term" value="P:iron ion transport"/>
    <property type="evidence" value="ECO:0007669"/>
    <property type="project" value="UniProtKB-KW"/>
</dbReference>